<accession>A0A9X2FKR1</accession>
<dbReference type="EMBL" id="JAIULA010000010">
    <property type="protein sequence ID" value="MCP0887004.1"/>
    <property type="molecule type" value="Genomic_DNA"/>
</dbReference>
<evidence type="ECO:0008006" key="3">
    <source>
        <dbReference type="Google" id="ProtNLM"/>
    </source>
</evidence>
<reference evidence="1 2" key="1">
    <citation type="journal article" date="2023" name="Int. J. Syst. Evol. Microbiol.">
        <title>Ligilactobacillus ubinensis sp. nov., a novel species isolated from the wild ferment of a durian fruit (Durio zibethinus).</title>
        <authorList>
            <person name="Heng Y.C."/>
            <person name="Menon N."/>
            <person name="Chen B."/>
            <person name="Loo B.Z.L."/>
            <person name="Wong G.W.J."/>
            <person name="Lim A.C.H."/>
            <person name="Silvaraju S."/>
            <person name="Kittelmann S."/>
        </authorList>
    </citation>
    <scope>NUCLEOTIDE SEQUENCE [LARGE SCALE GENOMIC DNA]</scope>
    <source>
        <strain evidence="1 2">WILCCON 0076</strain>
    </source>
</reference>
<dbReference type="AlphaFoldDB" id="A0A9X2FKR1"/>
<dbReference type="RefSeq" id="WP_253360504.1">
    <property type="nucleotide sequence ID" value="NZ_JAIULA010000010.1"/>
</dbReference>
<evidence type="ECO:0000313" key="2">
    <source>
        <dbReference type="Proteomes" id="UP001139006"/>
    </source>
</evidence>
<comment type="caution">
    <text evidence="1">The sequence shown here is derived from an EMBL/GenBank/DDBJ whole genome shotgun (WGS) entry which is preliminary data.</text>
</comment>
<dbReference type="SUPFAM" id="SSF47598">
    <property type="entry name" value="Ribbon-helix-helix"/>
    <property type="match status" value="1"/>
</dbReference>
<organism evidence="1 2">
    <name type="scientific">Ligilactobacillus ubinensis</name>
    <dbReference type="NCBI Taxonomy" id="2876789"/>
    <lineage>
        <taxon>Bacteria</taxon>
        <taxon>Bacillati</taxon>
        <taxon>Bacillota</taxon>
        <taxon>Bacilli</taxon>
        <taxon>Lactobacillales</taxon>
        <taxon>Lactobacillaceae</taxon>
        <taxon>Ligilactobacillus</taxon>
    </lineage>
</organism>
<keyword evidence="2" id="KW-1185">Reference proteome</keyword>
<protein>
    <recommendedName>
        <fullName evidence="3">Arc-like DNA binding domain-containing protein</fullName>
    </recommendedName>
</protein>
<dbReference type="GO" id="GO:0006355">
    <property type="term" value="P:regulation of DNA-templated transcription"/>
    <property type="evidence" value="ECO:0007669"/>
    <property type="project" value="InterPro"/>
</dbReference>
<dbReference type="InterPro" id="IPR010985">
    <property type="entry name" value="Ribbon_hlx_hlx"/>
</dbReference>
<sequence length="113" mass="12825">MNDTTSFLLRISKNLKSQLESIAKDQNRSLNSLLQNIIEDFLSNRPDSATSLENRQFIGQIVSNTQVDSKNGLVQVNGIFYRYLIESNLSFDSTKKYIVIEANGNILTLRPIK</sequence>
<dbReference type="Gene3D" id="1.10.1220.10">
    <property type="entry name" value="Met repressor-like"/>
    <property type="match status" value="1"/>
</dbReference>
<evidence type="ECO:0000313" key="1">
    <source>
        <dbReference type="EMBL" id="MCP0887004.1"/>
    </source>
</evidence>
<proteinExistence type="predicted"/>
<gene>
    <name evidence="1" type="ORF">LB941_06605</name>
</gene>
<dbReference type="Proteomes" id="UP001139006">
    <property type="component" value="Unassembled WGS sequence"/>
</dbReference>
<name>A0A9X2FKR1_9LACO</name>
<dbReference type="InterPro" id="IPR013321">
    <property type="entry name" value="Arc_rbn_hlx_hlx"/>
</dbReference>